<proteinExistence type="predicted"/>
<feature type="compositionally biased region" description="Low complexity" evidence="1">
    <location>
        <begin position="13"/>
        <end position="22"/>
    </location>
</feature>
<protein>
    <submittedName>
        <fullName evidence="2">Uncharacterized protein</fullName>
    </submittedName>
</protein>
<evidence type="ECO:0000313" key="3">
    <source>
        <dbReference type="Proteomes" id="UP000051574"/>
    </source>
</evidence>
<keyword evidence="3" id="KW-1185">Reference proteome</keyword>
<feature type="non-terminal residue" evidence="2">
    <location>
        <position position="1"/>
    </location>
</feature>
<reference evidence="2 3" key="1">
    <citation type="submission" date="2015-09" db="EMBL/GenBank/DDBJ databases">
        <title>Draft genome of the scarab beetle Oryctes borbonicus.</title>
        <authorList>
            <person name="Meyer J.M."/>
            <person name="Markov G.V."/>
            <person name="Baskaran P."/>
            <person name="Herrmann M."/>
            <person name="Sommer R.J."/>
            <person name="Roedelsperger C."/>
        </authorList>
    </citation>
    <scope>NUCLEOTIDE SEQUENCE [LARGE SCALE GENOMIC DNA]</scope>
    <source>
        <strain evidence="2">OB123</strain>
        <tissue evidence="2">Whole animal</tissue>
    </source>
</reference>
<gene>
    <name evidence="2" type="ORF">AMK59_6178</name>
</gene>
<sequence length="123" mass="13881">EVLVTCQMHQSHHSITTSSSSSVNTTADDSGQPPPLPPKKKHIMAYMEMFGNCSQHRKFSVEFATMLQLLEADHEFSYGDERRQPLGESKELFGEPDNAHEYADAYSQNLPVLFFGFLLEPFA</sequence>
<dbReference type="EMBL" id="LJIG01016141">
    <property type="protein sequence ID" value="KRT81493.1"/>
    <property type="molecule type" value="Genomic_DNA"/>
</dbReference>
<comment type="caution">
    <text evidence="2">The sequence shown here is derived from an EMBL/GenBank/DDBJ whole genome shotgun (WGS) entry which is preliminary data.</text>
</comment>
<accession>A0A0T6B2W2</accession>
<dbReference type="Proteomes" id="UP000051574">
    <property type="component" value="Unassembled WGS sequence"/>
</dbReference>
<organism evidence="2 3">
    <name type="scientific">Oryctes borbonicus</name>
    <dbReference type="NCBI Taxonomy" id="1629725"/>
    <lineage>
        <taxon>Eukaryota</taxon>
        <taxon>Metazoa</taxon>
        <taxon>Ecdysozoa</taxon>
        <taxon>Arthropoda</taxon>
        <taxon>Hexapoda</taxon>
        <taxon>Insecta</taxon>
        <taxon>Pterygota</taxon>
        <taxon>Neoptera</taxon>
        <taxon>Endopterygota</taxon>
        <taxon>Coleoptera</taxon>
        <taxon>Polyphaga</taxon>
        <taxon>Scarabaeiformia</taxon>
        <taxon>Scarabaeidae</taxon>
        <taxon>Dynastinae</taxon>
        <taxon>Oryctes</taxon>
    </lineage>
</organism>
<evidence type="ECO:0000313" key="2">
    <source>
        <dbReference type="EMBL" id="KRT81493.1"/>
    </source>
</evidence>
<evidence type="ECO:0000256" key="1">
    <source>
        <dbReference type="SAM" id="MobiDB-lite"/>
    </source>
</evidence>
<dbReference type="AlphaFoldDB" id="A0A0T6B2W2"/>
<feature type="region of interest" description="Disordered" evidence="1">
    <location>
        <begin position="9"/>
        <end position="39"/>
    </location>
</feature>
<name>A0A0T6B2W2_9SCAR</name>